<dbReference type="InterPro" id="IPR036875">
    <property type="entry name" value="Znf_CCHC_sf"/>
</dbReference>
<dbReference type="AlphaFoldDB" id="A0A699JL39"/>
<name>A0A699JL39_TANCI</name>
<dbReference type="GO" id="GO:0008270">
    <property type="term" value="F:zinc ion binding"/>
    <property type="evidence" value="ECO:0007669"/>
    <property type="project" value="InterPro"/>
</dbReference>
<protein>
    <submittedName>
        <fullName evidence="3">Ribonuclease H-like domain-containing protein</fullName>
    </submittedName>
</protein>
<feature type="compositionally biased region" description="Basic and acidic residues" evidence="1">
    <location>
        <begin position="204"/>
        <end position="232"/>
    </location>
</feature>
<dbReference type="Pfam" id="PF14223">
    <property type="entry name" value="Retrotran_gag_2"/>
    <property type="match status" value="1"/>
</dbReference>
<reference evidence="3" key="1">
    <citation type="journal article" date="2019" name="Sci. Rep.">
        <title>Draft genome of Tanacetum cinerariifolium, the natural source of mosquito coil.</title>
        <authorList>
            <person name="Yamashiro T."/>
            <person name="Shiraishi A."/>
            <person name="Satake H."/>
            <person name="Nakayama K."/>
        </authorList>
    </citation>
    <scope>NUCLEOTIDE SEQUENCE</scope>
</reference>
<comment type="caution">
    <text evidence="3">The sequence shown here is derived from an EMBL/GenBank/DDBJ whole genome shotgun (WGS) entry which is preliminary data.</text>
</comment>
<gene>
    <name evidence="3" type="ORF">Tci_615522</name>
</gene>
<dbReference type="SMART" id="SM00343">
    <property type="entry name" value="ZnF_C2HC"/>
    <property type="match status" value="2"/>
</dbReference>
<sequence>TNGQIRELPAKTTKEILAKERERKARTTLLIAIPEDHLVKFHKLTDAKEMWEAIKSRFGGNDESKKMQKYLLKQQFESFFVSNSEGLHKGYDRFQSLLSRLETHGAGFSTNDPNQKFFRSLPSSWSQVLLDHEDLEQDYKFDFEEMNLKWQVAMISTRLKKFYKKIERKLHFDANEPIRFVKSKVKCFNCHNTGYFARKCRSKGNKDSRRRDTRNTGYKARDNEKRPAKQDEHKAMVTIDGKSVDWTGHAKDDTEDYALITFNSSNSGSDTKKLKLLVEAEREKEELKTKLENFQSSSKVPPPMTGNYMPPKSDFGIDESKFTYGPKQSTTSESDAKTSDLDSCESSSSEETLEIMPKPVESKPKVVNEPKVWSDAPIIEEYESDSDDEYVSKASVEQEKPSCAFINIVKHVKTPRQTIQDQDTCSQNPKVDKRDWPGLKSKIMGLGYGYTKKACFVCGSFSHLIKDCDFHEKRMAKQVELNKDKNTLTCQRNDRLVWNNVQRLNHKNKFVPTAVLTKTGRFPVNVARQNFSSQTTSTNTVRKVNTARPIVNEIRPRHNVYKSHAPNRRPFNRTTTPKANFVQHKINTAGDKAVSAVRGKWETAVKASAGDVTGKQSPGRSPNDLCNCPSWIGLDNDLNG</sequence>
<evidence type="ECO:0000313" key="3">
    <source>
        <dbReference type="EMBL" id="GFA43550.1"/>
    </source>
</evidence>
<feature type="domain" description="CCHC-type" evidence="2">
    <location>
        <begin position="454"/>
        <end position="470"/>
    </location>
</feature>
<proteinExistence type="predicted"/>
<feature type="non-terminal residue" evidence="3">
    <location>
        <position position="1"/>
    </location>
</feature>
<feature type="region of interest" description="Disordered" evidence="1">
    <location>
        <begin position="201"/>
        <end position="232"/>
    </location>
</feature>
<accession>A0A699JL39</accession>
<evidence type="ECO:0000259" key="2">
    <source>
        <dbReference type="SMART" id="SM00343"/>
    </source>
</evidence>
<feature type="domain" description="CCHC-type" evidence="2">
    <location>
        <begin position="186"/>
        <end position="202"/>
    </location>
</feature>
<dbReference type="SUPFAM" id="SSF57756">
    <property type="entry name" value="Retrovirus zinc finger-like domains"/>
    <property type="match status" value="1"/>
</dbReference>
<dbReference type="InterPro" id="IPR001878">
    <property type="entry name" value="Znf_CCHC"/>
</dbReference>
<dbReference type="GO" id="GO:0003676">
    <property type="term" value="F:nucleic acid binding"/>
    <property type="evidence" value="ECO:0007669"/>
    <property type="project" value="InterPro"/>
</dbReference>
<organism evidence="3">
    <name type="scientific">Tanacetum cinerariifolium</name>
    <name type="common">Dalmatian daisy</name>
    <name type="synonym">Chrysanthemum cinerariifolium</name>
    <dbReference type="NCBI Taxonomy" id="118510"/>
    <lineage>
        <taxon>Eukaryota</taxon>
        <taxon>Viridiplantae</taxon>
        <taxon>Streptophyta</taxon>
        <taxon>Embryophyta</taxon>
        <taxon>Tracheophyta</taxon>
        <taxon>Spermatophyta</taxon>
        <taxon>Magnoliopsida</taxon>
        <taxon>eudicotyledons</taxon>
        <taxon>Gunneridae</taxon>
        <taxon>Pentapetalae</taxon>
        <taxon>asterids</taxon>
        <taxon>campanulids</taxon>
        <taxon>Asterales</taxon>
        <taxon>Asteraceae</taxon>
        <taxon>Asteroideae</taxon>
        <taxon>Anthemideae</taxon>
        <taxon>Anthemidinae</taxon>
        <taxon>Tanacetum</taxon>
    </lineage>
</organism>
<feature type="region of interest" description="Disordered" evidence="1">
    <location>
        <begin position="311"/>
        <end position="354"/>
    </location>
</feature>
<dbReference type="EMBL" id="BKCJ010423575">
    <property type="protein sequence ID" value="GFA43550.1"/>
    <property type="molecule type" value="Genomic_DNA"/>
</dbReference>
<evidence type="ECO:0000256" key="1">
    <source>
        <dbReference type="SAM" id="MobiDB-lite"/>
    </source>
</evidence>